<comment type="caution">
    <text evidence="2">The sequence shown here is derived from an EMBL/GenBank/DDBJ whole genome shotgun (WGS) entry which is preliminary data.</text>
</comment>
<organism evidence="2 3">
    <name type="scientific">Oedothorax gibbosus</name>
    <dbReference type="NCBI Taxonomy" id="931172"/>
    <lineage>
        <taxon>Eukaryota</taxon>
        <taxon>Metazoa</taxon>
        <taxon>Ecdysozoa</taxon>
        <taxon>Arthropoda</taxon>
        <taxon>Chelicerata</taxon>
        <taxon>Arachnida</taxon>
        <taxon>Araneae</taxon>
        <taxon>Araneomorphae</taxon>
        <taxon>Entelegynae</taxon>
        <taxon>Araneoidea</taxon>
        <taxon>Linyphiidae</taxon>
        <taxon>Erigoninae</taxon>
        <taxon>Oedothorax</taxon>
    </lineage>
</organism>
<name>A0AAV6TK42_9ARAC</name>
<accession>A0AAV6TK42</accession>
<dbReference type="Proteomes" id="UP000827092">
    <property type="component" value="Unassembled WGS sequence"/>
</dbReference>
<dbReference type="PANTHER" id="PTHR47160">
    <property type="entry name" value="PUTATIVE-RELATED"/>
    <property type="match status" value="1"/>
</dbReference>
<dbReference type="PANTHER" id="PTHR47160:SF10">
    <property type="entry name" value="MULE TRANSPOSASE DOMAIN-CONTAINING PROTEIN"/>
    <property type="match status" value="1"/>
</dbReference>
<keyword evidence="3" id="KW-1185">Reference proteome</keyword>
<dbReference type="EMBL" id="JAFNEN010003424">
    <property type="protein sequence ID" value="KAG8171896.1"/>
    <property type="molecule type" value="Genomic_DNA"/>
</dbReference>
<evidence type="ECO:0000259" key="1">
    <source>
        <dbReference type="Pfam" id="PF10551"/>
    </source>
</evidence>
<proteinExistence type="predicted"/>
<evidence type="ECO:0000313" key="2">
    <source>
        <dbReference type="EMBL" id="KAG8171896.1"/>
    </source>
</evidence>
<dbReference type="Pfam" id="PF10551">
    <property type="entry name" value="MULE"/>
    <property type="match status" value="1"/>
</dbReference>
<gene>
    <name evidence="2" type="ORF">JTE90_004456</name>
</gene>
<sequence>MTEHNHAPDSVTVEVKKLINDMKVKAQESDERPPNILCDVACKCSKSAAGKMSTSNALKKTIHRVRTKENHVPVAPESLQQLALTPTYSCSEKGDNFLLYDSGPAAANDRILVFGTSENLNSTNCKHWFADGTFKSAPHLFTQIYIIHGIVKNQNVLAVYALLPSKTEAVYKKLLAALKVLNPNLNLETIIIGFEKAAMNAFKANFATASVRGFFFHLSQAIWRKIQQLGLQVRYASDGDFALEIRLLAALALMSIDVIFVFRNDFRNDHHSKCHFGPSA</sequence>
<protein>
    <recommendedName>
        <fullName evidence="1">MULE transposase domain-containing protein</fullName>
    </recommendedName>
</protein>
<evidence type="ECO:0000313" key="3">
    <source>
        <dbReference type="Proteomes" id="UP000827092"/>
    </source>
</evidence>
<dbReference type="AlphaFoldDB" id="A0AAV6TK42"/>
<reference evidence="2 3" key="1">
    <citation type="journal article" date="2022" name="Nat. Ecol. Evol.">
        <title>A masculinizing supergene underlies an exaggerated male reproductive morph in a spider.</title>
        <authorList>
            <person name="Hendrickx F."/>
            <person name="De Corte Z."/>
            <person name="Sonet G."/>
            <person name="Van Belleghem S.M."/>
            <person name="Kostlbacher S."/>
            <person name="Vangestel C."/>
        </authorList>
    </citation>
    <scope>NUCLEOTIDE SEQUENCE [LARGE SCALE GENOMIC DNA]</scope>
    <source>
        <strain evidence="2">W744_W776</strain>
    </source>
</reference>
<dbReference type="InterPro" id="IPR018289">
    <property type="entry name" value="MULE_transposase_dom"/>
</dbReference>
<feature type="domain" description="MULE transposase" evidence="1">
    <location>
        <begin position="128"/>
        <end position="220"/>
    </location>
</feature>